<evidence type="ECO:0000313" key="4">
    <source>
        <dbReference type="EMBL" id="MEI4460953.1"/>
    </source>
</evidence>
<evidence type="ECO:0000313" key="6">
    <source>
        <dbReference type="Proteomes" id="UP000072605"/>
    </source>
</evidence>
<dbReference type="EMBL" id="JBAWKY010000001">
    <property type="protein sequence ID" value="MEI4460953.1"/>
    <property type="molecule type" value="Genomic_DNA"/>
</dbReference>
<evidence type="ECO:0000313" key="5">
    <source>
        <dbReference type="Proteomes" id="UP000053797"/>
    </source>
</evidence>
<dbReference type="EMBL" id="LNQL01000006">
    <property type="protein sequence ID" value="KSU47986.1"/>
    <property type="molecule type" value="Genomic_DNA"/>
</dbReference>
<reference evidence="4 7" key="3">
    <citation type="submission" date="2023-12" db="EMBL/GenBank/DDBJ databases">
        <authorList>
            <person name="Easwaran N."/>
            <person name="Lazarus H.P.S."/>
        </authorList>
    </citation>
    <scope>NUCLEOTIDE SEQUENCE [LARGE SCALE GENOMIC DNA]</scope>
    <source>
        <strain evidence="4 7">VIT-2023</strain>
    </source>
</reference>
<evidence type="ECO:0000313" key="2">
    <source>
        <dbReference type="EMBL" id="KSU47986.1"/>
    </source>
</evidence>
<dbReference type="SUPFAM" id="SSF51735">
    <property type="entry name" value="NAD(P)-binding Rossmann-fold domains"/>
    <property type="match status" value="1"/>
</dbReference>
<dbReference type="AlphaFoldDB" id="A0A0V8GCR8"/>
<dbReference type="Proteomes" id="UP000053797">
    <property type="component" value="Unassembled WGS sequence"/>
</dbReference>
<dbReference type="Pfam" id="PF13380">
    <property type="entry name" value="CoA_binding_2"/>
    <property type="match status" value="1"/>
</dbReference>
<dbReference type="RefSeq" id="WP_023468336.1">
    <property type="nucleotide sequence ID" value="NZ_FMYN01000006.1"/>
</dbReference>
<gene>
    <name evidence="2" type="ORF">AS033_15140</name>
    <name evidence="3" type="ORF">RSA11_03530</name>
    <name evidence="4" type="ORF">SZL87_00805</name>
</gene>
<protein>
    <submittedName>
        <fullName evidence="2">CoA-binding protein</fullName>
    </submittedName>
</protein>
<dbReference type="SMART" id="SM00881">
    <property type="entry name" value="CoA_binding"/>
    <property type="match status" value="1"/>
</dbReference>
<sequence>MITDQQARQYLKDAKRIAVVGVSSDSGKTANWIADYLVQHGYEVIPVNPTLNEWNGQKVYPSVASIPGHIDIVDVFRRSEFLADVAKDAVAHGDVGMIWNQLGLSSVEAESLALGAGIPYIENRCIKIEHQYL</sequence>
<name>A0A0V8GCR8_9BACL</name>
<dbReference type="Gene3D" id="3.40.50.720">
    <property type="entry name" value="NAD(P)-binding Rossmann-like Domain"/>
    <property type="match status" value="1"/>
</dbReference>
<dbReference type="EMBL" id="LDQV01000012">
    <property type="protein sequence ID" value="KTR27749.1"/>
    <property type="molecule type" value="Genomic_DNA"/>
</dbReference>
<dbReference type="PANTHER" id="PTHR33303">
    <property type="entry name" value="CYTOPLASMIC PROTEIN-RELATED"/>
    <property type="match status" value="1"/>
</dbReference>
<reference evidence="2 5" key="1">
    <citation type="journal article" date="2015" name="Int. J. Syst. Evol. Microbiol.">
        <title>Exiguobacterium enclense sp. nov., isolated from sediment.</title>
        <authorList>
            <person name="Dastager S.G."/>
            <person name="Mawlankar R."/>
            <person name="Sonalkar V.V."/>
            <person name="Thorat M.N."/>
            <person name="Mual P."/>
            <person name="Verma A."/>
            <person name="Krishnamurthi S."/>
            <person name="Tang S.K."/>
            <person name="Li W.J."/>
        </authorList>
    </citation>
    <scope>NUCLEOTIDE SEQUENCE [LARGE SCALE GENOMIC DNA]</scope>
    <source>
        <strain evidence="2 5">NIO-1109</strain>
    </source>
</reference>
<dbReference type="GeneID" id="90836744"/>
<dbReference type="InterPro" id="IPR036291">
    <property type="entry name" value="NAD(P)-bd_dom_sf"/>
</dbReference>
<comment type="caution">
    <text evidence="2">The sequence shown here is derived from an EMBL/GenBank/DDBJ whole genome shotgun (WGS) entry which is preliminary data.</text>
</comment>
<reference evidence="3 6" key="2">
    <citation type="journal article" date="2016" name="Front. Microbiol.">
        <title>Genomic Resource of Rice Seed Associated Bacteria.</title>
        <authorList>
            <person name="Midha S."/>
            <person name="Bansal K."/>
            <person name="Sharma S."/>
            <person name="Kumar N."/>
            <person name="Patil P.P."/>
            <person name="Chaudhry V."/>
            <person name="Patil P.B."/>
        </authorList>
    </citation>
    <scope>NUCLEOTIDE SEQUENCE [LARGE SCALE GENOMIC DNA]</scope>
    <source>
        <strain evidence="3 6">RSA11</strain>
    </source>
</reference>
<evidence type="ECO:0000313" key="3">
    <source>
        <dbReference type="EMBL" id="KTR27749.1"/>
    </source>
</evidence>
<dbReference type="PANTHER" id="PTHR33303:SF2">
    <property type="entry name" value="COA-BINDING DOMAIN-CONTAINING PROTEIN"/>
    <property type="match status" value="1"/>
</dbReference>
<dbReference type="InterPro" id="IPR003781">
    <property type="entry name" value="CoA-bd"/>
</dbReference>
<organism evidence="2 5">
    <name type="scientific">Exiguobacterium indicum</name>
    <dbReference type="NCBI Taxonomy" id="296995"/>
    <lineage>
        <taxon>Bacteria</taxon>
        <taxon>Bacillati</taxon>
        <taxon>Bacillota</taxon>
        <taxon>Bacilli</taxon>
        <taxon>Bacillales</taxon>
        <taxon>Bacillales Family XII. Incertae Sedis</taxon>
        <taxon>Exiguobacterium</taxon>
    </lineage>
</organism>
<evidence type="ECO:0000313" key="7">
    <source>
        <dbReference type="Proteomes" id="UP001387110"/>
    </source>
</evidence>
<keyword evidence="7" id="KW-1185">Reference proteome</keyword>
<dbReference type="Proteomes" id="UP001387110">
    <property type="component" value="Unassembled WGS sequence"/>
</dbReference>
<feature type="domain" description="CoA-binding" evidence="1">
    <location>
        <begin position="11"/>
        <end position="104"/>
    </location>
</feature>
<evidence type="ECO:0000259" key="1">
    <source>
        <dbReference type="SMART" id="SM00881"/>
    </source>
</evidence>
<dbReference type="Proteomes" id="UP000072605">
    <property type="component" value="Unassembled WGS sequence"/>
</dbReference>
<accession>A0A0V8GCR8</accession>
<dbReference type="OrthoDB" id="9804695at2"/>
<proteinExistence type="predicted"/>